<keyword evidence="2" id="KW-1185">Reference proteome</keyword>
<dbReference type="EMBL" id="RDQH01000337">
    <property type="protein sequence ID" value="RXH83612.1"/>
    <property type="molecule type" value="Genomic_DNA"/>
</dbReference>
<accession>A0A498INT1</accession>
<sequence>MGWNLLNGCKVWSEADYNTLPTLPKSSYPKRPCTSTPRNHDNIGLCNLTPASNRIITCLELLNEWYGVDLGLQKFCMLNSKRKRVLLLQLCSLLNDQSSLLYSLSPLRRIALHFLLMLVDFTTQNMLKCCSEQSLFRQTSEKFARPSRTLS</sequence>
<name>A0A498INT1_MALDO</name>
<protein>
    <submittedName>
        <fullName evidence="1">Uncharacterized protein</fullName>
    </submittedName>
</protein>
<dbReference type="AlphaFoldDB" id="A0A498INT1"/>
<evidence type="ECO:0000313" key="1">
    <source>
        <dbReference type="EMBL" id="RXH83612.1"/>
    </source>
</evidence>
<gene>
    <name evidence="1" type="ORF">DVH24_005865</name>
</gene>
<reference evidence="1 2" key="1">
    <citation type="submission" date="2018-10" db="EMBL/GenBank/DDBJ databases">
        <title>A high-quality apple genome assembly.</title>
        <authorList>
            <person name="Hu J."/>
        </authorList>
    </citation>
    <scope>NUCLEOTIDE SEQUENCE [LARGE SCALE GENOMIC DNA]</scope>
    <source>
        <strain evidence="2">cv. HFTH1</strain>
        <tissue evidence="1">Young leaf</tissue>
    </source>
</reference>
<proteinExistence type="predicted"/>
<comment type="caution">
    <text evidence="1">The sequence shown here is derived from an EMBL/GenBank/DDBJ whole genome shotgun (WGS) entry which is preliminary data.</text>
</comment>
<organism evidence="1 2">
    <name type="scientific">Malus domestica</name>
    <name type="common">Apple</name>
    <name type="synonym">Pyrus malus</name>
    <dbReference type="NCBI Taxonomy" id="3750"/>
    <lineage>
        <taxon>Eukaryota</taxon>
        <taxon>Viridiplantae</taxon>
        <taxon>Streptophyta</taxon>
        <taxon>Embryophyta</taxon>
        <taxon>Tracheophyta</taxon>
        <taxon>Spermatophyta</taxon>
        <taxon>Magnoliopsida</taxon>
        <taxon>eudicotyledons</taxon>
        <taxon>Gunneridae</taxon>
        <taxon>Pentapetalae</taxon>
        <taxon>rosids</taxon>
        <taxon>fabids</taxon>
        <taxon>Rosales</taxon>
        <taxon>Rosaceae</taxon>
        <taxon>Amygdaloideae</taxon>
        <taxon>Maleae</taxon>
        <taxon>Malus</taxon>
    </lineage>
</organism>
<evidence type="ECO:0000313" key="2">
    <source>
        <dbReference type="Proteomes" id="UP000290289"/>
    </source>
</evidence>
<dbReference type="Proteomes" id="UP000290289">
    <property type="component" value="Chromosome 11"/>
</dbReference>